<evidence type="ECO:0000313" key="2">
    <source>
        <dbReference type="Proteomes" id="UP000663193"/>
    </source>
</evidence>
<dbReference type="Proteomes" id="UP000663193">
    <property type="component" value="Chromosome 22"/>
</dbReference>
<evidence type="ECO:0000313" key="1">
    <source>
        <dbReference type="EMBL" id="QRD07545.1"/>
    </source>
</evidence>
<reference evidence="2" key="1">
    <citation type="journal article" date="2021" name="BMC Genomics">
        <title>Chromosome-level genome assembly and manually-curated proteome of model necrotroph Parastagonospora nodorum Sn15 reveals a genome-wide trove of candidate effector homologs, and redundancy of virulence-related functions within an accessory chromosome.</title>
        <authorList>
            <person name="Bertazzoni S."/>
            <person name="Jones D.A.B."/>
            <person name="Phan H.T."/>
            <person name="Tan K.-C."/>
            <person name="Hane J.K."/>
        </authorList>
    </citation>
    <scope>NUCLEOTIDE SEQUENCE [LARGE SCALE GENOMIC DNA]</scope>
    <source>
        <strain evidence="2">SN15 / ATCC MYA-4574 / FGSC 10173)</strain>
    </source>
</reference>
<protein>
    <submittedName>
        <fullName evidence="1">Uncharacterized protein</fullName>
    </submittedName>
</protein>
<dbReference type="EMBL" id="CP069044">
    <property type="protein sequence ID" value="QRD07545.1"/>
    <property type="molecule type" value="Genomic_DNA"/>
</dbReference>
<proteinExistence type="predicted"/>
<gene>
    <name evidence="1" type="ORF">JI435_424560</name>
</gene>
<keyword evidence="2" id="KW-1185">Reference proteome</keyword>
<organism evidence="1 2">
    <name type="scientific">Phaeosphaeria nodorum (strain SN15 / ATCC MYA-4574 / FGSC 10173)</name>
    <name type="common">Glume blotch fungus</name>
    <name type="synonym">Parastagonospora nodorum</name>
    <dbReference type="NCBI Taxonomy" id="321614"/>
    <lineage>
        <taxon>Eukaryota</taxon>
        <taxon>Fungi</taxon>
        <taxon>Dikarya</taxon>
        <taxon>Ascomycota</taxon>
        <taxon>Pezizomycotina</taxon>
        <taxon>Dothideomycetes</taxon>
        <taxon>Pleosporomycetidae</taxon>
        <taxon>Pleosporales</taxon>
        <taxon>Pleosporineae</taxon>
        <taxon>Phaeosphaeriaceae</taxon>
        <taxon>Parastagonospora</taxon>
    </lineage>
</organism>
<sequence>MSNRTIMLDATGNAMFGDSEAPQPYARRILGHARRKELPCHLQSEAQLLKRSLSEERLTSPCGELAK</sequence>
<name>A0A7U2NR67_PHANO</name>
<accession>A0A7U2NR67</accession>
<dbReference type="VEuPathDB" id="FungiDB:JI435_424560"/>
<dbReference type="AlphaFoldDB" id="A0A7U2NR67"/>